<keyword evidence="1" id="KW-0812">Transmembrane</keyword>
<feature type="transmembrane region" description="Helical" evidence="1">
    <location>
        <begin position="74"/>
        <end position="91"/>
    </location>
</feature>
<dbReference type="Proteomes" id="UP000031967">
    <property type="component" value="Unassembled WGS sequence"/>
</dbReference>
<keyword evidence="1" id="KW-0472">Membrane</keyword>
<evidence type="ECO:0000313" key="3">
    <source>
        <dbReference type="Proteomes" id="UP000031967"/>
    </source>
</evidence>
<dbReference type="EMBL" id="JXAK01000096">
    <property type="protein sequence ID" value="KIL37784.1"/>
    <property type="molecule type" value="Genomic_DNA"/>
</dbReference>
<protein>
    <recommendedName>
        <fullName evidence="4">EXPERA domain-containing protein</fullName>
    </recommendedName>
</protein>
<dbReference type="RefSeq" id="WP_041052385.1">
    <property type="nucleotide sequence ID" value="NZ_JXAK01000096.1"/>
</dbReference>
<evidence type="ECO:0000256" key="1">
    <source>
        <dbReference type="SAM" id="Phobius"/>
    </source>
</evidence>
<evidence type="ECO:0008006" key="4">
    <source>
        <dbReference type="Google" id="ProtNLM"/>
    </source>
</evidence>
<feature type="transmembrane region" description="Helical" evidence="1">
    <location>
        <begin position="136"/>
        <end position="158"/>
    </location>
</feature>
<name>A0ABR5A9Q0_9BACL</name>
<feature type="transmembrane region" description="Helical" evidence="1">
    <location>
        <begin position="7"/>
        <end position="27"/>
    </location>
</feature>
<reference evidence="2 3" key="1">
    <citation type="submission" date="2014-12" db="EMBL/GenBank/DDBJ databases">
        <title>Draft genome sequence of Paenibacillus kamchatkensis strain B-2647.</title>
        <authorList>
            <person name="Karlyshev A.V."/>
            <person name="Kudryashova E.B."/>
        </authorList>
    </citation>
    <scope>NUCLEOTIDE SEQUENCE [LARGE SCALE GENOMIC DNA]</scope>
    <source>
        <strain evidence="2 3">VKM B-2647</strain>
    </source>
</reference>
<feature type="transmembrane region" description="Helical" evidence="1">
    <location>
        <begin position="103"/>
        <end position="124"/>
    </location>
</feature>
<keyword evidence="3" id="KW-1185">Reference proteome</keyword>
<keyword evidence="1" id="KW-1133">Transmembrane helix</keyword>
<proteinExistence type="predicted"/>
<sequence>MVRFPEVNVWFSTFFFAAGWVLVALLPLRLPRSVSALVMMLSLALPLGMDHTIGVPPVDMYDTNVNPKLTFSELPTWGMYPVFGYLFIYLYDKWNIKGPAIALYVFGWAIVGTAFEALAVAFHVFRYKGWSLRYSYLVYVLVQLLTVAVFRLLMHVFVRTKKANP</sequence>
<accession>A0ABR5A9Q0</accession>
<comment type="caution">
    <text evidence="2">The sequence shown here is derived from an EMBL/GenBank/DDBJ whole genome shotgun (WGS) entry which is preliminary data.</text>
</comment>
<evidence type="ECO:0000313" key="2">
    <source>
        <dbReference type="EMBL" id="KIL37784.1"/>
    </source>
</evidence>
<gene>
    <name evidence="2" type="ORF">SD70_30770</name>
</gene>
<organism evidence="2 3">
    <name type="scientific">Gordoniibacillus kamchatkensis</name>
    <dbReference type="NCBI Taxonomy" id="1590651"/>
    <lineage>
        <taxon>Bacteria</taxon>
        <taxon>Bacillati</taxon>
        <taxon>Bacillota</taxon>
        <taxon>Bacilli</taxon>
        <taxon>Bacillales</taxon>
        <taxon>Paenibacillaceae</taxon>
        <taxon>Gordoniibacillus</taxon>
    </lineage>
</organism>